<feature type="compositionally biased region" description="Acidic residues" evidence="2">
    <location>
        <begin position="566"/>
        <end position="585"/>
    </location>
</feature>
<protein>
    <submittedName>
        <fullName evidence="5">Uncharacterized protein</fullName>
    </submittedName>
</protein>
<evidence type="ECO:0000259" key="3">
    <source>
        <dbReference type="Pfam" id="PF24809"/>
    </source>
</evidence>
<sequence length="645" mass="73252">MDPSKNTSLKPGSAIAAAQWDPLTRPSNDDNTKERIKNLGEVQNPNLKVWYDPGGTDKCYYAMALNAAKAADERFGARKGHLSIMMKELKHSPELDFDPVTIKSFLEKLVAELKTDEPVIKRRWIVRRLMVATKEAVSGLKTFVLRLIDVAQAMDPLISLLLPSSPEYAIPYACLKVLFVCFQAIAKDKMVIIKENLDVLETILKRVSFETATDPTEAMKILVARIYVSVLDFLERLVEFSRATAAVKVLVALKVMGGKDYNFEQDLKAMGKLVDDLKTLGEMSLGAKQHEAFLLVRSFAAVMPIVYNVAMDTNQATQLLLRAQAISSTQSILDSFLMPREDVYDELELWRGVCLRVSPGDRWERNGILAQMELWGKSDDPIFFCVGPFGSKHSWVTSFSLDLITMLQSANVTLTFALCDRPRDYKNTGVSAWSPTMLVKRLLGQLLEQEPMLVFQQPELFTARNFARAKHFPAAWRLLERVVETLDRTVIIIDRIDACTGLDDEKVSLGGDFLKRLATLARKHQQKVRIVITSAEKPPLELCEALKLRYAYINTQKSPHVREWAQDDQSEVESDDYSETDDRSDDEGYRSQTGIRTVQRYRVTPSRVEPVEPEVTVYEMKATREQRFLTGETKPLEINRERLRR</sequence>
<evidence type="ECO:0000256" key="1">
    <source>
        <dbReference type="ARBA" id="ARBA00022737"/>
    </source>
</evidence>
<dbReference type="Proteomes" id="UP000235672">
    <property type="component" value="Unassembled WGS sequence"/>
</dbReference>
<keyword evidence="1" id="KW-0677">Repeat</keyword>
<evidence type="ECO:0000313" key="5">
    <source>
        <dbReference type="EMBL" id="PMD16288.1"/>
    </source>
</evidence>
<proteinExistence type="predicted"/>
<keyword evidence="6" id="KW-1185">Reference proteome</keyword>
<feature type="domain" description="DUF7708" evidence="3">
    <location>
        <begin position="151"/>
        <end position="284"/>
    </location>
</feature>
<feature type="compositionally biased region" description="Polar residues" evidence="2">
    <location>
        <begin position="1"/>
        <end position="10"/>
    </location>
</feature>
<evidence type="ECO:0000313" key="6">
    <source>
        <dbReference type="Proteomes" id="UP000235672"/>
    </source>
</evidence>
<dbReference type="InterPro" id="IPR056884">
    <property type="entry name" value="NPHP3-like_N"/>
</dbReference>
<accession>A0A2J6PQI1</accession>
<name>A0A2J6PQI1_9HELO</name>
<dbReference type="EMBL" id="KZ613506">
    <property type="protein sequence ID" value="PMD16288.1"/>
    <property type="molecule type" value="Genomic_DNA"/>
</dbReference>
<evidence type="ECO:0000256" key="2">
    <source>
        <dbReference type="SAM" id="MobiDB-lite"/>
    </source>
</evidence>
<feature type="region of interest" description="Disordered" evidence="2">
    <location>
        <begin position="562"/>
        <end position="596"/>
    </location>
</feature>
<reference evidence="5 6" key="1">
    <citation type="submission" date="2016-05" db="EMBL/GenBank/DDBJ databases">
        <title>A degradative enzymes factory behind the ericoid mycorrhizal symbiosis.</title>
        <authorList>
            <consortium name="DOE Joint Genome Institute"/>
            <person name="Martino E."/>
            <person name="Morin E."/>
            <person name="Grelet G."/>
            <person name="Kuo A."/>
            <person name="Kohler A."/>
            <person name="Daghino S."/>
            <person name="Barry K."/>
            <person name="Choi C."/>
            <person name="Cichocki N."/>
            <person name="Clum A."/>
            <person name="Copeland A."/>
            <person name="Hainaut M."/>
            <person name="Haridas S."/>
            <person name="Labutti K."/>
            <person name="Lindquist E."/>
            <person name="Lipzen A."/>
            <person name="Khouja H.-R."/>
            <person name="Murat C."/>
            <person name="Ohm R."/>
            <person name="Olson A."/>
            <person name="Spatafora J."/>
            <person name="Veneault-Fourrey C."/>
            <person name="Henrissat B."/>
            <person name="Grigoriev I."/>
            <person name="Martin F."/>
            <person name="Perotto S."/>
        </authorList>
    </citation>
    <scope>NUCLEOTIDE SEQUENCE [LARGE SCALE GENOMIC DNA]</scope>
    <source>
        <strain evidence="5 6">UAMH 7357</strain>
    </source>
</reference>
<feature type="domain" description="Nephrocystin 3-like N-terminal" evidence="4">
    <location>
        <begin position="373"/>
        <end position="534"/>
    </location>
</feature>
<dbReference type="InterPro" id="IPR056125">
    <property type="entry name" value="DUF7708"/>
</dbReference>
<dbReference type="OrthoDB" id="61900at2759"/>
<dbReference type="AlphaFoldDB" id="A0A2J6PQI1"/>
<evidence type="ECO:0000259" key="4">
    <source>
        <dbReference type="Pfam" id="PF24883"/>
    </source>
</evidence>
<feature type="region of interest" description="Disordered" evidence="2">
    <location>
        <begin position="1"/>
        <end position="31"/>
    </location>
</feature>
<dbReference type="Pfam" id="PF24883">
    <property type="entry name" value="NPHP3_N"/>
    <property type="match status" value="1"/>
</dbReference>
<organism evidence="5 6">
    <name type="scientific">Hyaloscypha hepaticicola</name>
    <dbReference type="NCBI Taxonomy" id="2082293"/>
    <lineage>
        <taxon>Eukaryota</taxon>
        <taxon>Fungi</taxon>
        <taxon>Dikarya</taxon>
        <taxon>Ascomycota</taxon>
        <taxon>Pezizomycotina</taxon>
        <taxon>Leotiomycetes</taxon>
        <taxon>Helotiales</taxon>
        <taxon>Hyaloscyphaceae</taxon>
        <taxon>Hyaloscypha</taxon>
    </lineage>
</organism>
<dbReference type="Pfam" id="PF24809">
    <property type="entry name" value="DUF7708"/>
    <property type="match status" value="1"/>
</dbReference>
<gene>
    <name evidence="5" type="ORF">NA56DRAFT_649453</name>
</gene>